<protein>
    <submittedName>
        <fullName evidence="4">CD59 glycoprotein-like</fullName>
    </submittedName>
</protein>
<feature type="signal peptide" evidence="3">
    <location>
        <begin position="1"/>
        <end position="20"/>
    </location>
</feature>
<name>A0A3B3SSE3_9TELE</name>
<reference evidence="4" key="1">
    <citation type="submission" date="2025-08" db="UniProtKB">
        <authorList>
            <consortium name="Ensembl"/>
        </authorList>
    </citation>
    <scope>IDENTIFICATION</scope>
</reference>
<evidence type="ECO:0000313" key="5">
    <source>
        <dbReference type="Proteomes" id="UP000261540"/>
    </source>
</evidence>
<keyword evidence="5" id="KW-1185">Reference proteome</keyword>
<accession>A0A3B3SSE3</accession>
<dbReference type="Proteomes" id="UP000261540">
    <property type="component" value="Unplaced"/>
</dbReference>
<dbReference type="Ensembl" id="ENSPKIT00000014521.1">
    <property type="protein sequence ID" value="ENSPKIP00000033629.1"/>
    <property type="gene ID" value="ENSPKIG00000013256.1"/>
</dbReference>
<dbReference type="InterPro" id="IPR045860">
    <property type="entry name" value="Snake_toxin-like_sf"/>
</dbReference>
<evidence type="ECO:0000313" key="4">
    <source>
        <dbReference type="Ensembl" id="ENSPKIP00000033629.1"/>
    </source>
</evidence>
<dbReference type="KEGG" id="pki:111846819"/>
<evidence type="ECO:0000256" key="3">
    <source>
        <dbReference type="SAM" id="SignalP"/>
    </source>
</evidence>
<keyword evidence="2" id="KW-1015">Disulfide bond</keyword>
<proteinExistence type="predicted"/>
<dbReference type="SUPFAM" id="SSF57302">
    <property type="entry name" value="Snake toxin-like"/>
    <property type="match status" value="1"/>
</dbReference>
<organism evidence="4 5">
    <name type="scientific">Paramormyrops kingsleyae</name>
    <dbReference type="NCBI Taxonomy" id="1676925"/>
    <lineage>
        <taxon>Eukaryota</taxon>
        <taxon>Metazoa</taxon>
        <taxon>Chordata</taxon>
        <taxon>Craniata</taxon>
        <taxon>Vertebrata</taxon>
        <taxon>Euteleostomi</taxon>
        <taxon>Actinopterygii</taxon>
        <taxon>Neopterygii</taxon>
        <taxon>Teleostei</taxon>
        <taxon>Osteoglossocephala</taxon>
        <taxon>Osteoglossomorpha</taxon>
        <taxon>Osteoglossiformes</taxon>
        <taxon>Mormyridae</taxon>
        <taxon>Paramormyrops</taxon>
    </lineage>
</organism>
<dbReference type="AlphaFoldDB" id="A0A3B3SSE3"/>
<dbReference type="Gene3D" id="2.10.60.10">
    <property type="entry name" value="CD59"/>
    <property type="match status" value="1"/>
</dbReference>
<dbReference type="RefSeq" id="XP_023673209.1">
    <property type="nucleotide sequence ID" value="XM_023817441.2"/>
</dbReference>
<dbReference type="STRING" id="1676925.ENSPKIP00000033629"/>
<dbReference type="PANTHER" id="PTHR10036:SF13">
    <property type="entry name" value="CD59 MOLECULE (CD59 BLOOD GROUP)"/>
    <property type="match status" value="1"/>
</dbReference>
<evidence type="ECO:0000256" key="1">
    <source>
        <dbReference type="ARBA" id="ARBA00022729"/>
    </source>
</evidence>
<dbReference type="GeneTree" id="ENSGT00730000111696"/>
<reference evidence="4" key="2">
    <citation type="submission" date="2025-09" db="UniProtKB">
        <authorList>
            <consortium name="Ensembl"/>
        </authorList>
    </citation>
    <scope>IDENTIFICATION</scope>
</reference>
<feature type="chain" id="PRO_5017375853" evidence="3">
    <location>
        <begin position="21"/>
        <end position="115"/>
    </location>
</feature>
<dbReference type="PANTHER" id="PTHR10036">
    <property type="entry name" value="CD59 GLYCOPROTEIN"/>
    <property type="match status" value="1"/>
</dbReference>
<dbReference type="RefSeq" id="XP_072554462.1">
    <property type="nucleotide sequence ID" value="XM_072698361.1"/>
</dbReference>
<keyword evidence="1 3" id="KW-0732">Signal</keyword>
<evidence type="ECO:0000256" key="2">
    <source>
        <dbReference type="ARBA" id="ARBA00023157"/>
    </source>
</evidence>
<dbReference type="OrthoDB" id="10011411at2759"/>
<dbReference type="GO" id="GO:0098552">
    <property type="term" value="C:side of membrane"/>
    <property type="evidence" value="ECO:0007669"/>
    <property type="project" value="UniProtKB-KW"/>
</dbReference>
<sequence>MKFLRIFLILSIAVFALGLALRCYSCSEFSDRCIQDCTFEDACLSLGERGGMTIRRCVRYTDCNPVRLAQMFPTSSGLAYRCCSNNLCNSSPAGTRRASLLAVLPPLLLFWCCVL</sequence>
<dbReference type="GeneID" id="111846819"/>